<organism evidence="2 3">
    <name type="scientific">Streptomyces mirabilis</name>
    <dbReference type="NCBI Taxonomy" id="68239"/>
    <lineage>
        <taxon>Bacteria</taxon>
        <taxon>Bacillati</taxon>
        <taxon>Actinomycetota</taxon>
        <taxon>Actinomycetes</taxon>
        <taxon>Kitasatosporales</taxon>
        <taxon>Streptomycetaceae</taxon>
        <taxon>Streptomyces</taxon>
    </lineage>
</organism>
<reference evidence="2 3" key="1">
    <citation type="submission" date="2023-02" db="EMBL/GenBank/DDBJ databases">
        <authorList>
            <person name="Maleckis M."/>
        </authorList>
    </citation>
    <scope>NUCLEOTIDE SEQUENCE [LARGE SCALE GENOMIC DNA]</scope>
    <source>
        <strain evidence="2 3">P8-A2</strain>
    </source>
</reference>
<evidence type="ECO:0000259" key="1">
    <source>
        <dbReference type="Pfam" id="PF13683"/>
    </source>
</evidence>
<keyword evidence="3" id="KW-1185">Reference proteome</keyword>
<sequence>MTQSMGRVGSCFDNAVSEAFNSVLKVEYVHRRTFTTRTEARLKIATWITGFYNTRRLHSVCGYRSPIDYEQDHQADPTVELAA</sequence>
<gene>
    <name evidence="2" type="ORF">PU648_41520</name>
</gene>
<dbReference type="Proteomes" id="UP001257627">
    <property type="component" value="Unassembled WGS sequence"/>
</dbReference>
<dbReference type="RefSeq" id="WP_316735389.1">
    <property type="nucleotide sequence ID" value="NZ_JARAKF010000001.1"/>
</dbReference>
<dbReference type="PANTHER" id="PTHR46889">
    <property type="entry name" value="TRANSPOSASE INSF FOR INSERTION SEQUENCE IS3B-RELATED"/>
    <property type="match status" value="1"/>
</dbReference>
<evidence type="ECO:0000313" key="3">
    <source>
        <dbReference type="Proteomes" id="UP001257627"/>
    </source>
</evidence>
<dbReference type="SUPFAM" id="SSF53098">
    <property type="entry name" value="Ribonuclease H-like"/>
    <property type="match status" value="1"/>
</dbReference>
<evidence type="ECO:0000313" key="2">
    <source>
        <dbReference type="EMBL" id="MDU8998736.1"/>
    </source>
</evidence>
<comment type="caution">
    <text evidence="2">The sequence shown here is derived from an EMBL/GenBank/DDBJ whole genome shotgun (WGS) entry which is preliminary data.</text>
</comment>
<dbReference type="Pfam" id="PF13683">
    <property type="entry name" value="rve_3"/>
    <property type="match status" value="1"/>
</dbReference>
<dbReference type="InterPro" id="IPR001584">
    <property type="entry name" value="Integrase_cat-core"/>
</dbReference>
<dbReference type="InterPro" id="IPR050900">
    <property type="entry name" value="Transposase_IS3/IS150/IS904"/>
</dbReference>
<dbReference type="EMBL" id="JARAKF010000001">
    <property type="protein sequence ID" value="MDU8998736.1"/>
    <property type="molecule type" value="Genomic_DNA"/>
</dbReference>
<name>A0ABU3UXT8_9ACTN</name>
<accession>A0ABU3UXT8</accession>
<protein>
    <submittedName>
        <fullName evidence="2">Integrase core domain-containing protein</fullName>
    </submittedName>
</protein>
<proteinExistence type="predicted"/>
<feature type="domain" description="Integrase catalytic" evidence="1">
    <location>
        <begin position="2"/>
        <end position="66"/>
    </location>
</feature>
<dbReference type="PANTHER" id="PTHR46889:SF4">
    <property type="entry name" value="TRANSPOSASE INSO FOR INSERTION SEQUENCE ELEMENT IS911B-RELATED"/>
    <property type="match status" value="1"/>
</dbReference>
<dbReference type="InterPro" id="IPR012337">
    <property type="entry name" value="RNaseH-like_sf"/>
</dbReference>